<evidence type="ECO:0000256" key="1">
    <source>
        <dbReference type="SAM" id="MobiDB-lite"/>
    </source>
</evidence>
<comment type="caution">
    <text evidence="2">The sequence shown here is derived from an EMBL/GenBank/DDBJ whole genome shotgun (WGS) entry which is preliminary data.</text>
</comment>
<organism evidence="2 3">
    <name type="scientific">Cirrhinus molitorella</name>
    <name type="common">mud carp</name>
    <dbReference type="NCBI Taxonomy" id="172907"/>
    <lineage>
        <taxon>Eukaryota</taxon>
        <taxon>Metazoa</taxon>
        <taxon>Chordata</taxon>
        <taxon>Craniata</taxon>
        <taxon>Vertebrata</taxon>
        <taxon>Euteleostomi</taxon>
        <taxon>Actinopterygii</taxon>
        <taxon>Neopterygii</taxon>
        <taxon>Teleostei</taxon>
        <taxon>Ostariophysi</taxon>
        <taxon>Cypriniformes</taxon>
        <taxon>Cyprinidae</taxon>
        <taxon>Labeoninae</taxon>
        <taxon>Labeonini</taxon>
        <taxon>Cirrhinus</taxon>
    </lineage>
</organism>
<name>A0ABR3LD59_9TELE</name>
<evidence type="ECO:0000313" key="3">
    <source>
        <dbReference type="Proteomes" id="UP001558613"/>
    </source>
</evidence>
<proteinExistence type="predicted"/>
<feature type="region of interest" description="Disordered" evidence="1">
    <location>
        <begin position="1"/>
        <end position="35"/>
    </location>
</feature>
<dbReference type="Proteomes" id="UP001558613">
    <property type="component" value="Unassembled WGS sequence"/>
</dbReference>
<sequence length="245" mass="26710">MCKNSASGQPPSPASAALPPTSSISSTTSIPSISSTTSISTSITTISSANPISSISSTTSIPRISSTTSIPSIIVNEKSMCPAAIWHAYSQEVVVQLFQTFPLTSQAQQLLAHEQDLLIPESDMEDMEVTLAESDVMEITPTPGISDSAVMKNIQLACKWVQENQHHFAGKIELPKVLRMKEEDALLPITIRDLFMNTTFYEGERDEEQIRAPFLFTFQRGYNILEAPLGLTLRRAVVTYLADGS</sequence>
<keyword evidence="3" id="KW-1185">Reference proteome</keyword>
<protein>
    <submittedName>
        <fullName evidence="2">Uncharacterized protein</fullName>
    </submittedName>
</protein>
<gene>
    <name evidence="2" type="ORF">QQF64_020458</name>
</gene>
<reference evidence="2 3" key="1">
    <citation type="submission" date="2023-09" db="EMBL/GenBank/DDBJ databases">
        <authorList>
            <person name="Wang M."/>
        </authorList>
    </citation>
    <scope>NUCLEOTIDE SEQUENCE [LARGE SCALE GENOMIC DNA]</scope>
    <source>
        <strain evidence="2">GT-2023</strain>
        <tissue evidence="2">Liver</tissue>
    </source>
</reference>
<dbReference type="EMBL" id="JAYMGO010000023">
    <property type="protein sequence ID" value="KAL1249453.1"/>
    <property type="molecule type" value="Genomic_DNA"/>
</dbReference>
<evidence type="ECO:0000313" key="2">
    <source>
        <dbReference type="EMBL" id="KAL1249453.1"/>
    </source>
</evidence>
<accession>A0ABR3LD59</accession>